<dbReference type="AlphaFoldDB" id="A0A6J7U786"/>
<feature type="transmembrane region" description="Helical" evidence="1">
    <location>
        <begin position="276"/>
        <end position="295"/>
    </location>
</feature>
<gene>
    <name evidence="2" type="ORF">UFOPK4366_00286</name>
</gene>
<accession>A0A6J7U786</accession>
<proteinExistence type="predicted"/>
<dbReference type="EMBL" id="CAFBQS010000030">
    <property type="protein sequence ID" value="CAB5060557.1"/>
    <property type="molecule type" value="Genomic_DNA"/>
</dbReference>
<keyword evidence="1" id="KW-1133">Transmembrane helix</keyword>
<keyword evidence="1" id="KW-0472">Membrane</keyword>
<sequence length="327" mass="35371">MSADKSAIHSKESAPWQGKVRRYDIIKEGVIALLIVSLLTLTLSIFMGSPDEPSLTFKGWAASNSDNFYTTAVQELAGTSESAGYGAPYNDAGAGLNLGPLWLQKWAGIHHPINSANDFVITPLGEQQQPADVAAALSTWRSAAVVDKQRWAVDYDAALSAVEGKVSAVKSGDYGPVPTLAKGLTAMATSGALDGLLLSQGGFFQTDHTKQILFFGDGAYLDDAGTAANLQGGTWGMMNETGRYPGQAWLWLYSLWYQIPPFNNEESHPIGANADAYILALMGFMTLGLVMIPFIPGVRSLPIRIPLHRAIWRQYYQTEGIGKRKKK</sequence>
<keyword evidence="1" id="KW-0812">Transmembrane</keyword>
<feature type="transmembrane region" description="Helical" evidence="1">
    <location>
        <begin position="29"/>
        <end position="48"/>
    </location>
</feature>
<name>A0A6J7U786_9ZZZZ</name>
<evidence type="ECO:0000313" key="2">
    <source>
        <dbReference type="EMBL" id="CAB5060557.1"/>
    </source>
</evidence>
<protein>
    <submittedName>
        <fullName evidence="2">Unannotated protein</fullName>
    </submittedName>
</protein>
<organism evidence="2">
    <name type="scientific">freshwater metagenome</name>
    <dbReference type="NCBI Taxonomy" id="449393"/>
    <lineage>
        <taxon>unclassified sequences</taxon>
        <taxon>metagenomes</taxon>
        <taxon>ecological metagenomes</taxon>
    </lineage>
</organism>
<reference evidence="2" key="1">
    <citation type="submission" date="2020-05" db="EMBL/GenBank/DDBJ databases">
        <authorList>
            <person name="Chiriac C."/>
            <person name="Salcher M."/>
            <person name="Ghai R."/>
            <person name="Kavagutti S V."/>
        </authorList>
    </citation>
    <scope>NUCLEOTIDE SEQUENCE</scope>
</reference>
<evidence type="ECO:0000256" key="1">
    <source>
        <dbReference type="SAM" id="Phobius"/>
    </source>
</evidence>